<dbReference type="InterPro" id="IPR011989">
    <property type="entry name" value="ARM-like"/>
</dbReference>
<dbReference type="Pfam" id="PF13569">
    <property type="entry name" value="DUF4132"/>
    <property type="match status" value="1"/>
</dbReference>
<protein>
    <recommendedName>
        <fullName evidence="1">DUF4132 domain-containing protein</fullName>
    </recommendedName>
</protein>
<dbReference type="InterPro" id="IPR016024">
    <property type="entry name" value="ARM-type_fold"/>
</dbReference>
<dbReference type="InterPro" id="IPR025406">
    <property type="entry name" value="DUF4132"/>
</dbReference>
<dbReference type="EMBL" id="LZMS01000106">
    <property type="protein sequence ID" value="OBX59513.1"/>
    <property type="molecule type" value="Genomic_DNA"/>
</dbReference>
<dbReference type="OrthoDB" id="8859114at2"/>
<accession>A0A1B8PVP7</accession>
<dbReference type="RefSeq" id="WP_065257000.1">
    <property type="nucleotide sequence ID" value="NZ_JARDJM010000014.1"/>
</dbReference>
<dbReference type="AlphaFoldDB" id="A0A1B8PVP7"/>
<evidence type="ECO:0000313" key="2">
    <source>
        <dbReference type="EMBL" id="OBX59513.1"/>
    </source>
</evidence>
<gene>
    <name evidence="2" type="ORF">A9309_11280</name>
</gene>
<dbReference type="Proteomes" id="UP000092607">
    <property type="component" value="Unassembled WGS sequence"/>
</dbReference>
<organism evidence="2 3">
    <name type="scientific">Moraxella lacunata</name>
    <dbReference type="NCBI Taxonomy" id="477"/>
    <lineage>
        <taxon>Bacteria</taxon>
        <taxon>Pseudomonadati</taxon>
        <taxon>Pseudomonadota</taxon>
        <taxon>Gammaproteobacteria</taxon>
        <taxon>Moraxellales</taxon>
        <taxon>Moraxellaceae</taxon>
        <taxon>Moraxella</taxon>
    </lineage>
</organism>
<feature type="domain" description="DUF4132" evidence="1">
    <location>
        <begin position="966"/>
        <end position="1157"/>
    </location>
</feature>
<evidence type="ECO:0000259" key="1">
    <source>
        <dbReference type="Pfam" id="PF13569"/>
    </source>
</evidence>
<dbReference type="Gene3D" id="1.25.10.10">
    <property type="entry name" value="Leucine-rich Repeat Variant"/>
    <property type="match status" value="1"/>
</dbReference>
<proteinExistence type="predicted"/>
<evidence type="ECO:0000313" key="3">
    <source>
        <dbReference type="Proteomes" id="UP000092607"/>
    </source>
</evidence>
<name>A0A1B8PVP7_MORLA</name>
<dbReference type="SUPFAM" id="SSF48371">
    <property type="entry name" value="ARM repeat"/>
    <property type="match status" value="1"/>
</dbReference>
<sequence>MTTLRHHLPAHELQDKTYTLLTQYARPISHIDETHENELLGYILTGEKPELLLTLHGYNNDKGTQLYGNMAKYGYHSSHNSFKKDVKKDVRVGVTARGILYNHLFERLTGEQIIRYAKSMVAITCEQTNPKFHDDVPLWFSYLISDAFRTTNSSGSLASRKSWTLANLINLLILDGHEHEQAVRIILGAFFERKGDYSYWYDDDMLHVCQLPDFDEFIADNASIATAFIPTLSVRGQTVFLAYLKPAKATAPLAMLITALALSGSKSIKELATPLLATLPDDLLGEHLSHYLINGDSKQRANSADYLARMGETARPILEQALTNEKTKSVQSAITSALSRLDTVQSVDDDDIPLETMVEPVIGTLPDQIATLIATNFDIVKKLYEQFAEEEIAYNEAHKGDKNFYKSTWRQDDLKRFNKTNKDNFVKKAAAYLQGTGSDKGFNRQYLSEILNTDKSFMAYPEYGLYHAILISIHPHYSWINWYEVFNTHSKPEYWQDVELRQLAYLLGKAGIEDPKRVIADGYLSHSLSEYINEPAKVYPFFVENIEYVQEAFGLLPSQADSHYYAFTPQQAITLLKQFPRLPKMFIAPLLELALGEQKTLRHDAQDLLASHLPNTVSLAIEALESGKQDIRITAIRWLTRLDDKSAIKPLYDLLKKEKKEVVIAEILTALEALGEDISKYLDPKALLKDAQKGLTAKLSSSLAWFDFDTLPTVYWQNGKEVHADIIKWWVVLAEKLKDPKPNALFVRYLELLDDKSQKALSLHLLQAFIAEDTKHPSLDEATALADKEGESRLKNYQYWYKQHPEYYTSYANATLESVKAEIIREHMAIYLGSAIKSKGILALSAKTQGATAVKIAQDFMKNHYTRRSQVEAMLSSFATSDDPLVIQLLLGISRRYKMASIQELAKRLVNEIAERNGWTADELADRTIPTAGFDDDGILRIDYGSRNLMAYIDDKDKFVLKNEDGKVIKALPTAKADDDKTAIKEAKALFSTAKKEYKQVLDLQSVRLYEAMCAERSWTSGDWQEYLATHPLMKRLIARLVWLEVDNDGNVIQSFRPAEDGALLNLDDDEITLQENSHIKVAHRVLLDDETAMAWREHFEDYKVAFLFEQMTRALPDLLSAPDHPEQACTDAEINTYKGYLTDTYTLRGVVTKMGYVRASIEDGGSFDSYYKPFDSVGLSAVISFSGSYVPEENLPAVVYGLYFEDTTVRSWNKPSKSLSEVPPVLLAECFADYHALAQKTQGYDKEWEKKTPW</sequence>
<comment type="caution">
    <text evidence="2">The sequence shown here is derived from an EMBL/GenBank/DDBJ whole genome shotgun (WGS) entry which is preliminary data.</text>
</comment>
<reference evidence="2 3" key="1">
    <citation type="submission" date="2016-06" db="EMBL/GenBank/DDBJ databases">
        <title>Draft genome of Moraxella lacunata CCUG 57757A.</title>
        <authorList>
            <person name="Salva-Serra F."/>
            <person name="Engstrom-Jakobsson H."/>
            <person name="Thorell K."/>
            <person name="Gonzales-Siles L."/>
            <person name="Karlsson R."/>
            <person name="Boulund F."/>
            <person name="Engstrand L."/>
            <person name="Kristiansson E."/>
            <person name="Moore E."/>
        </authorList>
    </citation>
    <scope>NUCLEOTIDE SEQUENCE [LARGE SCALE GENOMIC DNA]</scope>
    <source>
        <strain evidence="2 3">CCUG 57757A</strain>
    </source>
</reference>